<feature type="domain" description="PRELI/MSF1" evidence="2">
    <location>
        <begin position="3"/>
        <end position="175"/>
    </location>
</feature>
<dbReference type="PROSITE" id="PS50904">
    <property type="entry name" value="PRELI_MSF1"/>
    <property type="match status" value="1"/>
</dbReference>
<proteinExistence type="predicted"/>
<dbReference type="OrthoDB" id="30289at2759"/>
<dbReference type="EMBL" id="JAPWDV010000002">
    <property type="protein sequence ID" value="KAJ6220881.1"/>
    <property type="molecule type" value="Genomic_DNA"/>
</dbReference>
<accession>A0A9Q0RNM6</accession>
<feature type="region of interest" description="Disordered" evidence="1">
    <location>
        <begin position="252"/>
        <end position="307"/>
    </location>
</feature>
<evidence type="ECO:0000313" key="4">
    <source>
        <dbReference type="Proteomes" id="UP001142055"/>
    </source>
</evidence>
<dbReference type="InterPro" id="IPR037365">
    <property type="entry name" value="Slowmo/Ups"/>
</dbReference>
<dbReference type="PANTHER" id="PTHR11158">
    <property type="entry name" value="MSF1/PX19 RELATED"/>
    <property type="match status" value="1"/>
</dbReference>
<evidence type="ECO:0000256" key="1">
    <source>
        <dbReference type="SAM" id="MobiDB-lite"/>
    </source>
</evidence>
<gene>
    <name evidence="3" type="ORF">RDWZM_006693</name>
</gene>
<feature type="compositionally biased region" description="Low complexity" evidence="1">
    <location>
        <begin position="252"/>
        <end position="262"/>
    </location>
</feature>
<comment type="caution">
    <text evidence="3">The sequence shown here is derived from an EMBL/GenBank/DDBJ whole genome shotgun (WGS) entry which is preliminary data.</text>
</comment>
<protein>
    <recommendedName>
        <fullName evidence="2">PRELI/MSF1 domain-containing protein</fullName>
    </recommendedName>
</protein>
<dbReference type="AlphaFoldDB" id="A0A9Q0RNM6"/>
<evidence type="ECO:0000313" key="3">
    <source>
        <dbReference type="EMBL" id="KAJ6220881.1"/>
    </source>
</evidence>
<name>A0A9Q0RNM6_BLOTA</name>
<dbReference type="InterPro" id="IPR006797">
    <property type="entry name" value="PRELI/MSF1_dom"/>
</dbReference>
<keyword evidence="4" id="KW-1185">Reference proteome</keyword>
<dbReference type="Pfam" id="PF04707">
    <property type="entry name" value="PRELI"/>
    <property type="match status" value="1"/>
</dbReference>
<dbReference type="GO" id="GO:0005758">
    <property type="term" value="C:mitochondrial intermembrane space"/>
    <property type="evidence" value="ECO:0007669"/>
    <property type="project" value="InterPro"/>
</dbReference>
<reference evidence="3" key="1">
    <citation type="submission" date="2022-12" db="EMBL/GenBank/DDBJ databases">
        <title>Genome assemblies of Blomia tropicalis.</title>
        <authorList>
            <person name="Cui Y."/>
        </authorList>
    </citation>
    <scope>NUCLEOTIDE SEQUENCE</scope>
    <source>
        <tissue evidence="3">Adult mites</tissue>
    </source>
</reference>
<organism evidence="3 4">
    <name type="scientific">Blomia tropicalis</name>
    <name type="common">Mite</name>
    <dbReference type="NCBI Taxonomy" id="40697"/>
    <lineage>
        <taxon>Eukaryota</taxon>
        <taxon>Metazoa</taxon>
        <taxon>Ecdysozoa</taxon>
        <taxon>Arthropoda</taxon>
        <taxon>Chelicerata</taxon>
        <taxon>Arachnida</taxon>
        <taxon>Acari</taxon>
        <taxon>Acariformes</taxon>
        <taxon>Sarcoptiformes</taxon>
        <taxon>Astigmata</taxon>
        <taxon>Glycyphagoidea</taxon>
        <taxon>Echimyopodidae</taxon>
        <taxon>Blomia</taxon>
    </lineage>
</organism>
<dbReference type="Proteomes" id="UP001142055">
    <property type="component" value="Chromosome 2"/>
</dbReference>
<evidence type="ECO:0000259" key="2">
    <source>
        <dbReference type="PROSITE" id="PS50904"/>
    </source>
</evidence>
<sequence>MVQKYTAPVRVYKYPFELVMAAYERRFPTCPLIPVFVGSDKIYENVSDDGAIHVIERRCTINVDAPYLLRKMTGVDHVLFIQKNTLDRRKRVLKIEAWNESFSNHINIHELCFYKANKDNENWTIFEQQASLEVKSFWGFEHVVEKLAVKHYSQNVKKGEEIIEFHIKELADEGITYVAPFESKLTTTSITTTTTTYKQKSLSIDDETNNTLKTITDQNNICDNGNSKNGHIHCEVSTTTIVTTNGCIQHSNNHNSNHMNHNSSHHSNHHDHPTASYCMDSGENAPGSKVFSGRSITMTKSNDHHTS</sequence>